<organism evidence="2 3">
    <name type="scientific">Nannocystis punicea</name>
    <dbReference type="NCBI Taxonomy" id="2995304"/>
    <lineage>
        <taxon>Bacteria</taxon>
        <taxon>Pseudomonadati</taxon>
        <taxon>Myxococcota</taxon>
        <taxon>Polyangia</taxon>
        <taxon>Nannocystales</taxon>
        <taxon>Nannocystaceae</taxon>
        <taxon>Nannocystis</taxon>
    </lineage>
</organism>
<evidence type="ECO:0000313" key="2">
    <source>
        <dbReference type="EMBL" id="WAS91172.1"/>
    </source>
</evidence>
<keyword evidence="3" id="KW-1185">Reference proteome</keyword>
<dbReference type="InterPro" id="IPR010753">
    <property type="entry name" value="DUF1330"/>
</dbReference>
<dbReference type="InterPro" id="IPR011008">
    <property type="entry name" value="Dimeric_a/b-barrel"/>
</dbReference>
<evidence type="ECO:0000259" key="1">
    <source>
        <dbReference type="Pfam" id="PF07045"/>
    </source>
</evidence>
<accession>A0ABY7GW67</accession>
<reference evidence="2" key="1">
    <citation type="submission" date="2022-11" db="EMBL/GenBank/DDBJ databases">
        <title>Minimal conservation of predation-associated metabolite biosynthetic gene clusters underscores biosynthetic potential of Myxococcota including descriptions for ten novel species: Archangium lansinium sp. nov., Myxococcus landrumus sp. nov., Nannocystis bai.</title>
        <authorList>
            <person name="Ahearne A."/>
            <person name="Stevens C."/>
            <person name="Dowd S."/>
        </authorList>
    </citation>
    <scope>NUCLEOTIDE SEQUENCE</scope>
    <source>
        <strain evidence="2">Fl3</strain>
    </source>
</reference>
<name>A0ABY7GW67_9BACT</name>
<dbReference type="EMBL" id="CP114040">
    <property type="protein sequence ID" value="WAS91172.1"/>
    <property type="molecule type" value="Genomic_DNA"/>
</dbReference>
<evidence type="ECO:0000313" key="3">
    <source>
        <dbReference type="Proteomes" id="UP001164459"/>
    </source>
</evidence>
<proteinExistence type="predicted"/>
<dbReference type="RefSeq" id="WP_269033536.1">
    <property type="nucleotide sequence ID" value="NZ_CP114040.1"/>
</dbReference>
<dbReference type="SUPFAM" id="SSF54909">
    <property type="entry name" value="Dimeric alpha+beta barrel"/>
    <property type="match status" value="1"/>
</dbReference>
<dbReference type="Gene3D" id="3.30.70.100">
    <property type="match status" value="1"/>
</dbReference>
<dbReference type="Pfam" id="PF07045">
    <property type="entry name" value="DUF1330"/>
    <property type="match status" value="1"/>
</dbReference>
<feature type="domain" description="DUF1330" evidence="1">
    <location>
        <begin position="12"/>
        <end position="94"/>
    </location>
</feature>
<gene>
    <name evidence="2" type="ORF">O0S08_33715</name>
</gene>
<sequence>MHAEGGGHAMLVALVVADPVAYARYREAMAPILASHGGSFRHDFVVAEALRGVDQRSNRVFTIVFPDRAAKERFFADERYRDVRAAHFESAVVHTEILAEFTLPPASEVT</sequence>
<protein>
    <submittedName>
        <fullName evidence="2">DUF1330 domain-containing protein</fullName>
    </submittedName>
</protein>
<dbReference type="Proteomes" id="UP001164459">
    <property type="component" value="Chromosome"/>
</dbReference>